<gene>
    <name evidence="8" type="ORF">TCARB_0389</name>
</gene>
<dbReference type="EC" id="1.6.5.3" evidence="8"/>
<protein>
    <submittedName>
        <fullName evidence="8">Membrane-bound oxidoreductase, NuoA subunit</fullName>
        <ecNumber evidence="8">1.6.5.3</ecNumber>
    </submittedName>
</protein>
<dbReference type="KEGG" id="tcb:TCARB_0389"/>
<dbReference type="InterPro" id="IPR038430">
    <property type="entry name" value="NDAH_ubi_oxred_su3_sf"/>
</dbReference>
<dbReference type="GO" id="GO:0008137">
    <property type="term" value="F:NADH dehydrogenase (ubiquinone) activity"/>
    <property type="evidence" value="ECO:0007669"/>
    <property type="project" value="InterPro"/>
</dbReference>
<dbReference type="RefSeq" id="WP_020962963.1">
    <property type="nucleotide sequence ID" value="NZ_CP007493.1"/>
</dbReference>
<feature type="transmembrane region" description="Helical" evidence="7">
    <location>
        <begin position="92"/>
        <end position="110"/>
    </location>
</feature>
<feature type="transmembrane region" description="Helical" evidence="7">
    <location>
        <begin position="6"/>
        <end position="29"/>
    </location>
</feature>
<evidence type="ECO:0000256" key="1">
    <source>
        <dbReference type="ARBA" id="ARBA00004370"/>
    </source>
</evidence>
<evidence type="ECO:0000313" key="9">
    <source>
        <dbReference type="Proteomes" id="UP000266720"/>
    </source>
</evidence>
<dbReference type="NCBIfam" id="NF004729">
    <property type="entry name" value="PRK06073.1-5"/>
    <property type="match status" value="1"/>
</dbReference>
<comment type="subcellular location">
    <subcellularLocation>
        <location evidence="1">Membrane</location>
    </subcellularLocation>
</comment>
<accession>A0A3G1A819</accession>
<dbReference type="Proteomes" id="UP000266720">
    <property type="component" value="Chromosome"/>
</dbReference>
<dbReference type="Pfam" id="PF00507">
    <property type="entry name" value="Oxidored_q4"/>
    <property type="match status" value="1"/>
</dbReference>
<evidence type="ECO:0000256" key="3">
    <source>
        <dbReference type="ARBA" id="ARBA00022448"/>
    </source>
</evidence>
<dbReference type="STRING" id="697581.TCARB_0389"/>
<dbReference type="InterPro" id="IPR000440">
    <property type="entry name" value="NADH_UbQ/plastoQ_OxRdtase_su3"/>
</dbReference>
<dbReference type="PANTHER" id="PTHR11058">
    <property type="entry name" value="NADH-UBIQUINONE OXIDOREDUCTASE CHAIN 3"/>
    <property type="match status" value="1"/>
</dbReference>
<keyword evidence="4 7" id="KW-0812">Transmembrane</keyword>
<keyword evidence="5 7" id="KW-1133">Transmembrane helix</keyword>
<keyword evidence="3" id="KW-0813">Transport</keyword>
<dbReference type="GO" id="GO:0030964">
    <property type="term" value="C:NADH dehydrogenase complex"/>
    <property type="evidence" value="ECO:0007669"/>
    <property type="project" value="TreeGrafter"/>
</dbReference>
<name>A0A3G1A819_9CREN</name>
<keyword evidence="6 7" id="KW-0472">Membrane</keyword>
<dbReference type="GO" id="GO:0016491">
    <property type="term" value="F:oxidoreductase activity"/>
    <property type="evidence" value="ECO:0007669"/>
    <property type="project" value="UniProtKB-KW"/>
</dbReference>
<dbReference type="AlphaFoldDB" id="A0A3G1A819"/>
<reference evidence="9" key="1">
    <citation type="book" date="2010" name="EXTREMOPHILES" publisher="0:0-0">
        <title>Complete genome sequences of ten hyperthermophilic archaea reveal their metabolic capabilities and possible ecological roles.</title>
        <editorList>
            <person name="?"/>
        </editorList>
        <authorList>
            <person name="Ravin N.V."/>
            <person name="Mardanov A.V."/>
            <person name="Bonch-Osmolovskaya E.A."/>
            <person name="Skryabin K.G."/>
        </authorList>
    </citation>
    <scope>NUCLEOTIDE SEQUENCE [LARGE SCALE GENOMIC DNA]</scope>
    <source>
        <strain evidence="9">1505</strain>
    </source>
</reference>
<dbReference type="GeneID" id="25405847"/>
<proteinExistence type="inferred from homology"/>
<dbReference type="Gene3D" id="1.20.58.1610">
    <property type="entry name" value="NADH:ubiquinone/plastoquinone oxidoreductase, chain 3"/>
    <property type="match status" value="1"/>
</dbReference>
<dbReference type="PANTHER" id="PTHR11058:SF9">
    <property type="entry name" value="NADH-UBIQUINONE OXIDOREDUCTASE CHAIN 3"/>
    <property type="match status" value="1"/>
</dbReference>
<dbReference type="EMBL" id="CP007493">
    <property type="protein sequence ID" value="AJB41461.1"/>
    <property type="molecule type" value="Genomic_DNA"/>
</dbReference>
<keyword evidence="8" id="KW-0560">Oxidoreductase</keyword>
<evidence type="ECO:0000256" key="5">
    <source>
        <dbReference type="ARBA" id="ARBA00022989"/>
    </source>
</evidence>
<sequence length="121" mass="13606">MLSDSGTIALTLLLGIIAGTLVIVLAFLLEKGPEGTFKRKRYEAGNPPKGEAKTRLPFQYYGYLLLYLSLEPLVAFLFLYSYMPLETLTRSAIVLIIILAMFLPVLAWGLKSAEEIHRWEI</sequence>
<feature type="transmembrane region" description="Helical" evidence="7">
    <location>
        <begin position="60"/>
        <end position="80"/>
    </location>
</feature>
<evidence type="ECO:0000256" key="7">
    <source>
        <dbReference type="SAM" id="Phobius"/>
    </source>
</evidence>
<dbReference type="GeneID" id="16573962"/>
<evidence type="ECO:0000256" key="2">
    <source>
        <dbReference type="ARBA" id="ARBA00008472"/>
    </source>
</evidence>
<evidence type="ECO:0000313" key="8">
    <source>
        <dbReference type="EMBL" id="AJB41461.1"/>
    </source>
</evidence>
<evidence type="ECO:0000256" key="4">
    <source>
        <dbReference type="ARBA" id="ARBA00022692"/>
    </source>
</evidence>
<evidence type="ECO:0000256" key="6">
    <source>
        <dbReference type="ARBA" id="ARBA00023136"/>
    </source>
</evidence>
<organism evidence="8 9">
    <name type="scientific">Thermofilum adornatum 1505</name>
    <dbReference type="NCBI Taxonomy" id="697581"/>
    <lineage>
        <taxon>Archaea</taxon>
        <taxon>Thermoproteota</taxon>
        <taxon>Thermoprotei</taxon>
        <taxon>Thermofilales</taxon>
        <taxon>Thermofilaceae</taxon>
        <taxon>Thermofilum</taxon>
    </lineage>
</organism>
<comment type="similarity">
    <text evidence="2">Belongs to the complex I subunit 3 family.</text>
</comment>